<dbReference type="Proteomes" id="UP001057291">
    <property type="component" value="Unassembled WGS sequence"/>
</dbReference>
<evidence type="ECO:0008006" key="4">
    <source>
        <dbReference type="Google" id="ProtNLM"/>
    </source>
</evidence>
<evidence type="ECO:0000256" key="1">
    <source>
        <dbReference type="SAM" id="Phobius"/>
    </source>
</evidence>
<evidence type="ECO:0000313" key="3">
    <source>
        <dbReference type="Proteomes" id="UP001057291"/>
    </source>
</evidence>
<dbReference type="EMBL" id="BOQE01000001">
    <property type="protein sequence ID" value="GIM46408.1"/>
    <property type="molecule type" value="Genomic_DNA"/>
</dbReference>
<keyword evidence="1" id="KW-0812">Transmembrane</keyword>
<organism evidence="2 3">
    <name type="scientific">Collibacillus ludicampi</name>
    <dbReference type="NCBI Taxonomy" id="2771369"/>
    <lineage>
        <taxon>Bacteria</taxon>
        <taxon>Bacillati</taxon>
        <taxon>Bacillota</taxon>
        <taxon>Bacilli</taxon>
        <taxon>Bacillales</taxon>
        <taxon>Alicyclobacillaceae</taxon>
        <taxon>Collibacillus</taxon>
    </lineage>
</organism>
<accession>A0AAV4LFG5</accession>
<dbReference type="InterPro" id="IPR018729">
    <property type="entry name" value="DUF2269_transmembrane"/>
</dbReference>
<reference evidence="2" key="1">
    <citation type="journal article" date="2023" name="Int. J. Syst. Evol. Microbiol.">
        <title>Collibacillus ludicampi gen. nov., sp. nov., a new soil bacterium of the family Alicyclobacillaceae.</title>
        <authorList>
            <person name="Jojima T."/>
            <person name="Ioku Y."/>
            <person name="Fukuta Y."/>
            <person name="Shirasaka N."/>
            <person name="Matsumura Y."/>
            <person name="Mori M."/>
        </authorList>
    </citation>
    <scope>NUCLEOTIDE SEQUENCE</scope>
    <source>
        <strain evidence="2">TP075</strain>
    </source>
</reference>
<dbReference type="AlphaFoldDB" id="A0AAV4LFG5"/>
<name>A0AAV4LFG5_9BACL</name>
<keyword evidence="3" id="KW-1185">Reference proteome</keyword>
<keyword evidence="1" id="KW-0472">Membrane</keyword>
<sequence>MNGIHVLFTLHIVSAVIGIGPIFIYPFLIGSAKTVSQLRFVFRIITKINIFHSIGSTTLIGSGVWLMIELNTGFHMMWLNLSLLLTALLSVIVFLFVAPCTKKMREILKNAEGEEIPQAYYEVKKRWNACQSILYTDILLILILMATKQL</sequence>
<feature type="transmembrane region" description="Helical" evidence="1">
    <location>
        <begin position="74"/>
        <end position="98"/>
    </location>
</feature>
<protein>
    <recommendedName>
        <fullName evidence="4">DUF2269 family protein</fullName>
    </recommendedName>
</protein>
<gene>
    <name evidence="2" type="ORF">DNHGIG_19570</name>
</gene>
<keyword evidence="1" id="KW-1133">Transmembrane helix</keyword>
<evidence type="ECO:0000313" key="2">
    <source>
        <dbReference type="EMBL" id="GIM46408.1"/>
    </source>
</evidence>
<proteinExistence type="predicted"/>
<feature type="transmembrane region" description="Helical" evidence="1">
    <location>
        <begin position="50"/>
        <end position="68"/>
    </location>
</feature>
<feature type="transmembrane region" description="Helical" evidence="1">
    <location>
        <begin position="6"/>
        <end position="29"/>
    </location>
</feature>
<comment type="caution">
    <text evidence="2">The sequence shown here is derived from an EMBL/GenBank/DDBJ whole genome shotgun (WGS) entry which is preliminary data.</text>
</comment>
<dbReference type="RefSeq" id="WP_282199514.1">
    <property type="nucleotide sequence ID" value="NZ_BOQE01000001.1"/>
</dbReference>
<dbReference type="Pfam" id="PF10027">
    <property type="entry name" value="DUF2269"/>
    <property type="match status" value="1"/>
</dbReference>